<evidence type="ECO:0000256" key="1">
    <source>
        <dbReference type="ARBA" id="ARBA00001962"/>
    </source>
</evidence>
<comment type="similarity">
    <text evidence="2">Belongs to the iron-containing alcohol dehydrogenase family.</text>
</comment>
<feature type="domain" description="Fe-containing alcohol dehydrogenase-like C-terminal" evidence="6">
    <location>
        <begin position="195"/>
        <end position="390"/>
    </location>
</feature>
<gene>
    <name evidence="7" type="ORF">POL72_33500</name>
</gene>
<proteinExistence type="inferred from homology"/>
<dbReference type="Pfam" id="PF25137">
    <property type="entry name" value="ADH_Fe_C"/>
    <property type="match status" value="1"/>
</dbReference>
<evidence type="ECO:0000259" key="6">
    <source>
        <dbReference type="Pfam" id="PF25137"/>
    </source>
</evidence>
<evidence type="ECO:0000256" key="3">
    <source>
        <dbReference type="ARBA" id="ARBA00023002"/>
    </source>
</evidence>
<evidence type="ECO:0000313" key="8">
    <source>
        <dbReference type="Proteomes" id="UP001217485"/>
    </source>
</evidence>
<dbReference type="Pfam" id="PF00465">
    <property type="entry name" value="Fe-ADH"/>
    <property type="match status" value="1"/>
</dbReference>
<dbReference type="PANTHER" id="PTHR11496">
    <property type="entry name" value="ALCOHOL DEHYDROGENASE"/>
    <property type="match status" value="1"/>
</dbReference>
<dbReference type="PROSITE" id="PS00913">
    <property type="entry name" value="ADH_IRON_1"/>
    <property type="match status" value="1"/>
</dbReference>
<dbReference type="InterPro" id="IPR056798">
    <property type="entry name" value="ADH_Fe_C"/>
</dbReference>
<dbReference type="PANTHER" id="PTHR11496:SF102">
    <property type="entry name" value="ALCOHOL DEHYDROGENASE 4"/>
    <property type="match status" value="1"/>
</dbReference>
<dbReference type="InterPro" id="IPR018211">
    <property type="entry name" value="ADH_Fe_CS"/>
</dbReference>
<dbReference type="RefSeq" id="WP_272100846.1">
    <property type="nucleotide sequence ID" value="NZ_JAQNDK010000004.1"/>
</dbReference>
<protein>
    <submittedName>
        <fullName evidence="7">Iron-containing alcohol dehydrogenase</fullName>
    </submittedName>
</protein>
<organism evidence="7 8">
    <name type="scientific">Sorangium atrum</name>
    <dbReference type="NCBI Taxonomy" id="2995308"/>
    <lineage>
        <taxon>Bacteria</taxon>
        <taxon>Pseudomonadati</taxon>
        <taxon>Myxococcota</taxon>
        <taxon>Polyangia</taxon>
        <taxon>Polyangiales</taxon>
        <taxon>Polyangiaceae</taxon>
        <taxon>Sorangium</taxon>
    </lineage>
</organism>
<keyword evidence="8" id="KW-1185">Reference proteome</keyword>
<feature type="domain" description="Alcohol dehydrogenase iron-type/glycerol dehydrogenase GldA" evidence="5">
    <location>
        <begin position="16"/>
        <end position="183"/>
    </location>
</feature>
<dbReference type="InterPro" id="IPR001670">
    <property type="entry name" value="ADH_Fe/GldA"/>
</dbReference>
<dbReference type="SUPFAM" id="SSF56796">
    <property type="entry name" value="Dehydroquinate synthase-like"/>
    <property type="match status" value="1"/>
</dbReference>
<evidence type="ECO:0000256" key="2">
    <source>
        <dbReference type="ARBA" id="ARBA00007358"/>
    </source>
</evidence>
<sequence length="392" mass="39516">MAPPGHEPAFEFATATRIAFGAGKIAEVPAAVRGLGGTRALVVTGQDPGRAAPLLAALAAAGVAAVRFPVAGEPTVDIAREGTSRAAAERCDVVVALGGGSAIDAGKAIAALVANGGDPLDYLEVIGQGRALSTPSVPFVAIPTTAGTGAEVTRNAVLASREAGVKASLRSPHMLPRLAVVDPDLLAGAPPGVLASSGLDALSQLIEPFLSSRRNPLTDGLAREGIRRSARSLRRAVLEGPDAPARDDLAIASLLGGLCLANAGLGAVHGFAAPAGGMFDAPHGAVCAALLPAVLEVNLRALRARDPAHLALPRFDELAALVTGRAGAVAEEGIAWVRELCRDLAIPGLRRYGMGEADLPALVAKARAASSMKGNPLPLTDEELFDIAAASL</sequence>
<dbReference type="Gene3D" id="1.20.1090.10">
    <property type="entry name" value="Dehydroquinate synthase-like - alpha domain"/>
    <property type="match status" value="1"/>
</dbReference>
<evidence type="ECO:0000313" key="7">
    <source>
        <dbReference type="EMBL" id="MDC0682691.1"/>
    </source>
</evidence>
<comment type="cofactor">
    <cofactor evidence="1">
        <name>Fe cation</name>
        <dbReference type="ChEBI" id="CHEBI:24875"/>
    </cofactor>
</comment>
<reference evidence="7 8" key="1">
    <citation type="submission" date="2023-01" db="EMBL/GenBank/DDBJ databases">
        <title>Minimal conservation of predation-associated metabolite biosynthetic gene clusters underscores biosynthetic potential of Myxococcota including descriptions for ten novel species: Archangium lansinium sp. nov., Myxococcus landrumus sp. nov., Nannocystis bai.</title>
        <authorList>
            <person name="Ahearne A."/>
            <person name="Stevens C."/>
            <person name="Dowd S."/>
        </authorList>
    </citation>
    <scope>NUCLEOTIDE SEQUENCE [LARGE SCALE GENOMIC DNA]</scope>
    <source>
        <strain evidence="7 8">WIWO2</strain>
    </source>
</reference>
<keyword evidence="3" id="KW-0560">Oxidoreductase</keyword>
<dbReference type="CDD" id="cd08183">
    <property type="entry name" value="Fe-ADH-like"/>
    <property type="match status" value="1"/>
</dbReference>
<dbReference type="EMBL" id="JAQNDK010000004">
    <property type="protein sequence ID" value="MDC0682691.1"/>
    <property type="molecule type" value="Genomic_DNA"/>
</dbReference>
<dbReference type="Proteomes" id="UP001217485">
    <property type="component" value="Unassembled WGS sequence"/>
</dbReference>
<evidence type="ECO:0000256" key="4">
    <source>
        <dbReference type="ARBA" id="ARBA00023027"/>
    </source>
</evidence>
<name>A0ABT5C8D3_9BACT</name>
<evidence type="ECO:0000259" key="5">
    <source>
        <dbReference type="Pfam" id="PF00465"/>
    </source>
</evidence>
<accession>A0ABT5C8D3</accession>
<dbReference type="Gene3D" id="3.40.50.1970">
    <property type="match status" value="1"/>
</dbReference>
<keyword evidence="4" id="KW-0520">NAD</keyword>
<dbReference type="InterPro" id="IPR039697">
    <property type="entry name" value="Alcohol_dehydrogenase_Fe"/>
</dbReference>
<comment type="caution">
    <text evidence="7">The sequence shown here is derived from an EMBL/GenBank/DDBJ whole genome shotgun (WGS) entry which is preliminary data.</text>
</comment>